<keyword evidence="2" id="KW-1185">Reference proteome</keyword>
<reference evidence="1 2" key="1">
    <citation type="submission" date="2015-09" db="EMBL/GenBank/DDBJ databases">
        <title>Trachymyrmex zeteki WGS genome.</title>
        <authorList>
            <person name="Nygaard S."/>
            <person name="Hu H."/>
            <person name="Boomsma J."/>
            <person name="Zhang G."/>
        </authorList>
    </citation>
    <scope>NUCLEOTIDE SEQUENCE [LARGE SCALE GENOMIC DNA]</scope>
    <source>
        <strain evidence="1">Tzet28-1</strain>
        <tissue evidence="1">Whole body</tissue>
    </source>
</reference>
<gene>
    <name evidence="1" type="ORF">ALC60_06908</name>
</gene>
<sequence>MEKIEYTFPRLWFKRNESNFLRRLITVDETWIHYFTPETKENNREKQWITFVKAYFAEQGESLRKVYRFKRRLC</sequence>
<protein>
    <submittedName>
        <fullName evidence="1">Uncharacterized protein</fullName>
    </submittedName>
</protein>
<name>A0A151X1S1_9HYME</name>
<dbReference type="EMBL" id="KQ982585">
    <property type="protein sequence ID" value="KYQ54361.1"/>
    <property type="molecule type" value="Genomic_DNA"/>
</dbReference>
<dbReference type="AlphaFoldDB" id="A0A151X1S1"/>
<evidence type="ECO:0000313" key="2">
    <source>
        <dbReference type="Proteomes" id="UP000075809"/>
    </source>
</evidence>
<organism evidence="1 2">
    <name type="scientific">Mycetomoellerius zeteki</name>
    <dbReference type="NCBI Taxonomy" id="64791"/>
    <lineage>
        <taxon>Eukaryota</taxon>
        <taxon>Metazoa</taxon>
        <taxon>Ecdysozoa</taxon>
        <taxon>Arthropoda</taxon>
        <taxon>Hexapoda</taxon>
        <taxon>Insecta</taxon>
        <taxon>Pterygota</taxon>
        <taxon>Neoptera</taxon>
        <taxon>Endopterygota</taxon>
        <taxon>Hymenoptera</taxon>
        <taxon>Apocrita</taxon>
        <taxon>Aculeata</taxon>
        <taxon>Formicoidea</taxon>
        <taxon>Formicidae</taxon>
        <taxon>Myrmicinae</taxon>
        <taxon>Mycetomoellerius</taxon>
    </lineage>
</organism>
<evidence type="ECO:0000313" key="1">
    <source>
        <dbReference type="EMBL" id="KYQ54361.1"/>
    </source>
</evidence>
<accession>A0A151X1S1</accession>
<proteinExistence type="predicted"/>
<dbReference type="Proteomes" id="UP000075809">
    <property type="component" value="Unassembled WGS sequence"/>
</dbReference>